<dbReference type="AlphaFoldDB" id="A0A3P8RRY8"/>
<dbReference type="Ensembl" id="ENSAPET00000003274.1">
    <property type="protein sequence ID" value="ENSAPEP00000003202.1"/>
    <property type="gene ID" value="ENSAPEG00000002321.1"/>
</dbReference>
<dbReference type="InterPro" id="IPR036179">
    <property type="entry name" value="Ig-like_dom_sf"/>
</dbReference>
<keyword evidence="2" id="KW-1185">Reference proteome</keyword>
<dbReference type="STRING" id="161767.ENSAPEP00000003202"/>
<name>A0A3P8RRY8_AMPPE</name>
<dbReference type="Ensembl" id="ENSAPET00000003466.1">
    <property type="protein sequence ID" value="ENSAPEP00000003388.1"/>
    <property type="gene ID" value="ENSAPEG00000002444.1"/>
</dbReference>
<evidence type="ECO:0000313" key="1">
    <source>
        <dbReference type="Ensembl" id="ENSAPEP00000003388.1"/>
    </source>
</evidence>
<sequence>MAVHFTVNVNKLPIWTQKLNSRLVCIADGVPQPTLSWEKDGSPLSEGAGEYTILPSGELVIDITQVKKEIDRLRKYHSSCYITTGNYSDLIPICLFSRASHH</sequence>
<dbReference type="InterPro" id="IPR013783">
    <property type="entry name" value="Ig-like_fold"/>
</dbReference>
<dbReference type="Gene3D" id="2.60.40.10">
    <property type="entry name" value="Immunoglobulins"/>
    <property type="match status" value="1"/>
</dbReference>
<dbReference type="Ensembl" id="ENSAPET00000003327.1">
    <property type="protein sequence ID" value="ENSAPEP00000003254.1"/>
    <property type="gene ID" value="ENSAPEG00000002351.1"/>
</dbReference>
<reference evidence="1 2" key="1">
    <citation type="submission" date="2018-03" db="EMBL/GenBank/DDBJ databases">
        <title>Finding Nemo's genes: A chromosome-scale reference assembly of the genome of the orange clownfish Amphiprion percula.</title>
        <authorList>
            <person name="Lehmann R."/>
        </authorList>
    </citation>
    <scope>NUCLEOTIDE SEQUENCE</scope>
</reference>
<evidence type="ECO:0008006" key="3">
    <source>
        <dbReference type="Google" id="ProtNLM"/>
    </source>
</evidence>
<dbReference type="Ensembl" id="ENSAPET00000003504.1">
    <property type="protein sequence ID" value="ENSAPEP00000003426.1"/>
    <property type="gene ID" value="ENSAPEG00000002470.1"/>
</dbReference>
<dbReference type="GeneTree" id="ENSGT00940000179010"/>
<organism evidence="1 2">
    <name type="scientific">Amphiprion percula</name>
    <name type="common">Orange clownfish</name>
    <name type="synonym">Lutjanus percula</name>
    <dbReference type="NCBI Taxonomy" id="161767"/>
    <lineage>
        <taxon>Eukaryota</taxon>
        <taxon>Metazoa</taxon>
        <taxon>Chordata</taxon>
        <taxon>Craniata</taxon>
        <taxon>Vertebrata</taxon>
        <taxon>Euteleostomi</taxon>
        <taxon>Actinopterygii</taxon>
        <taxon>Neopterygii</taxon>
        <taxon>Teleostei</taxon>
        <taxon>Neoteleostei</taxon>
        <taxon>Acanthomorphata</taxon>
        <taxon>Ovalentaria</taxon>
        <taxon>Pomacentridae</taxon>
        <taxon>Amphiprion</taxon>
    </lineage>
</organism>
<dbReference type="SUPFAM" id="SSF48726">
    <property type="entry name" value="Immunoglobulin"/>
    <property type="match status" value="1"/>
</dbReference>
<reference evidence="1" key="2">
    <citation type="submission" date="2025-05" db="UniProtKB">
        <authorList>
            <consortium name="Ensembl"/>
        </authorList>
    </citation>
    <scope>IDENTIFICATION</scope>
</reference>
<protein>
    <recommendedName>
        <fullName evidence="3">Ig-like domain-containing protein</fullName>
    </recommendedName>
</protein>
<evidence type="ECO:0000313" key="2">
    <source>
        <dbReference type="Proteomes" id="UP000265080"/>
    </source>
</evidence>
<dbReference type="Proteomes" id="UP000265080">
    <property type="component" value="Chromosome 11"/>
</dbReference>
<proteinExistence type="predicted"/>
<accession>A0A3P8RRY8</accession>